<sequence>MAARGWICTDESAKEMLSRVSAERSLMLLPPLHRVPLRLGNVVEIAGPSPSAKTQILIQDIKLPPIKTQYPEVECLSEGEPAQSTFV</sequence>
<dbReference type="AlphaFoldDB" id="A0A438KIM1"/>
<accession>A0A438KIM1</accession>
<dbReference type="InterPro" id="IPR030547">
    <property type="entry name" value="XRCC2"/>
</dbReference>
<dbReference type="GO" id="GO:0000724">
    <property type="term" value="P:double-strand break repair via homologous recombination"/>
    <property type="evidence" value="ECO:0007669"/>
    <property type="project" value="InterPro"/>
</dbReference>
<proteinExistence type="predicted"/>
<evidence type="ECO:0000313" key="1">
    <source>
        <dbReference type="EMBL" id="RVX21066.1"/>
    </source>
</evidence>
<dbReference type="PANTHER" id="PTHR46644">
    <property type="entry name" value="DNA REPAIR PROTEIN XRCC2"/>
    <property type="match status" value="1"/>
</dbReference>
<dbReference type="EMBL" id="QGNW01000005">
    <property type="protein sequence ID" value="RVX21066.1"/>
    <property type="molecule type" value="Genomic_DNA"/>
</dbReference>
<protein>
    <submittedName>
        <fullName evidence="1">DNA repair protein XRCC2-like</fullName>
    </submittedName>
</protein>
<organism evidence="1 2">
    <name type="scientific">Vitis vinifera</name>
    <name type="common">Grape</name>
    <dbReference type="NCBI Taxonomy" id="29760"/>
    <lineage>
        <taxon>Eukaryota</taxon>
        <taxon>Viridiplantae</taxon>
        <taxon>Streptophyta</taxon>
        <taxon>Embryophyta</taxon>
        <taxon>Tracheophyta</taxon>
        <taxon>Spermatophyta</taxon>
        <taxon>Magnoliopsida</taxon>
        <taxon>eudicotyledons</taxon>
        <taxon>Gunneridae</taxon>
        <taxon>Pentapetalae</taxon>
        <taxon>rosids</taxon>
        <taxon>Vitales</taxon>
        <taxon>Vitaceae</taxon>
        <taxon>Viteae</taxon>
        <taxon>Vitis</taxon>
    </lineage>
</organism>
<reference evidence="1 2" key="1">
    <citation type="journal article" date="2018" name="PLoS Genet.">
        <title>Population sequencing reveals clonal diversity and ancestral inbreeding in the grapevine cultivar Chardonnay.</title>
        <authorList>
            <person name="Roach M.J."/>
            <person name="Johnson D.L."/>
            <person name="Bohlmann J."/>
            <person name="van Vuuren H.J."/>
            <person name="Jones S.J."/>
            <person name="Pretorius I.S."/>
            <person name="Schmidt S.A."/>
            <person name="Borneman A.R."/>
        </authorList>
    </citation>
    <scope>NUCLEOTIDE SEQUENCE [LARGE SCALE GENOMIC DNA]</scope>
    <source>
        <strain evidence="2">cv. Chardonnay</strain>
        <tissue evidence="1">Leaf</tissue>
    </source>
</reference>
<evidence type="ECO:0000313" key="2">
    <source>
        <dbReference type="Proteomes" id="UP000288805"/>
    </source>
</evidence>
<name>A0A438KIM1_VITVI</name>
<dbReference type="GO" id="GO:0005657">
    <property type="term" value="C:replication fork"/>
    <property type="evidence" value="ECO:0007669"/>
    <property type="project" value="InterPro"/>
</dbReference>
<dbReference type="PANTHER" id="PTHR46644:SF2">
    <property type="entry name" value="DNA REPAIR PROTEIN XRCC2"/>
    <property type="match status" value="1"/>
</dbReference>
<dbReference type="GO" id="GO:0033063">
    <property type="term" value="C:Rad51B-Rad51C-Rad51D-XRCC2 complex"/>
    <property type="evidence" value="ECO:0007669"/>
    <property type="project" value="InterPro"/>
</dbReference>
<dbReference type="Proteomes" id="UP000288805">
    <property type="component" value="Unassembled WGS sequence"/>
</dbReference>
<comment type="caution">
    <text evidence="1">The sequence shown here is derived from an EMBL/GenBank/DDBJ whole genome shotgun (WGS) entry which is preliminary data.</text>
</comment>
<gene>
    <name evidence="1" type="primary">XRCC2_1</name>
    <name evidence="1" type="ORF">CK203_002230</name>
</gene>
<dbReference type="OrthoDB" id="420422at2759"/>